<dbReference type="SUPFAM" id="SSF140459">
    <property type="entry name" value="PE/PPE dimer-like"/>
    <property type="match status" value="1"/>
</dbReference>
<proteinExistence type="predicted"/>
<dbReference type="EMBL" id="LZIT01000096">
    <property type="protein sequence ID" value="OBG41086.1"/>
    <property type="molecule type" value="Genomic_DNA"/>
</dbReference>
<evidence type="ECO:0000259" key="1">
    <source>
        <dbReference type="Pfam" id="PF00934"/>
    </source>
</evidence>
<dbReference type="InterPro" id="IPR038332">
    <property type="entry name" value="PPE_sf"/>
</dbReference>
<dbReference type="Proteomes" id="UP000092086">
    <property type="component" value="Unassembled WGS sequence"/>
</dbReference>
<dbReference type="InterPro" id="IPR000084">
    <property type="entry name" value="PE-PGRS_N"/>
</dbReference>
<feature type="domain" description="PE" evidence="1">
    <location>
        <begin position="4"/>
        <end position="93"/>
    </location>
</feature>
<dbReference type="RefSeq" id="WP_068207942.1">
    <property type="nucleotide sequence ID" value="NZ_LZIT01000096.1"/>
</dbReference>
<organism evidence="2 3">
    <name type="scientific">Mycobacterium alsense</name>
    <dbReference type="NCBI Taxonomy" id="324058"/>
    <lineage>
        <taxon>Bacteria</taxon>
        <taxon>Bacillati</taxon>
        <taxon>Actinomycetota</taxon>
        <taxon>Actinomycetes</taxon>
        <taxon>Mycobacteriales</taxon>
        <taxon>Mycobacteriaceae</taxon>
        <taxon>Mycobacterium</taxon>
    </lineage>
</organism>
<accession>A0ABD6P5I0</accession>
<evidence type="ECO:0000313" key="3">
    <source>
        <dbReference type="Proteomes" id="UP000092086"/>
    </source>
</evidence>
<sequence>MSFVTVTPDLIQEAAQDLAGIRSSLAEAASAATGPTTGIAAAAQDEISMAIASLFEGAGQQFQAMGAQAQAFHAEFVSLIGAGAGSYASAEATSVADFGATVAAPYQALVSHTVNNLQSLGGAISANPAPFLRQVLSNQMAYGQTIATGFPGAVANLPATLANLPATITAGIQGALPAVQQLANNQIGYAQLIATSLQNAGNDFVAGINAFPTNIQTGIQTIMGGDATGGLLQVGGAFLAPVFTGLNVNVDPLTNLLVITPGGALGDLLPILGIPGQMAQSLTNLLPPGSIPSMVAQNATNVFTTLTDLSQTLDLNTGNLHVGLPLALALDALGPPVTTLQAAGSSVSAFVGAVQTGDPLGAAAALIDAPAVIADGFLNGQATLQLPALLGTPPDSILTFTGIPLGGVLTPLQFASLSIPAFGPGSLTLSGTTFGGILPGLLAFLPQTLAAAIAPPPIM</sequence>
<comment type="caution">
    <text evidence="2">The sequence shown here is derived from an EMBL/GenBank/DDBJ whole genome shotgun (WGS) entry which is preliminary data.</text>
</comment>
<dbReference type="Pfam" id="PF00934">
    <property type="entry name" value="PE"/>
    <property type="match status" value="1"/>
</dbReference>
<dbReference type="Gene3D" id="1.10.287.850">
    <property type="entry name" value="HP0062-like domain"/>
    <property type="match status" value="1"/>
</dbReference>
<evidence type="ECO:0000313" key="2">
    <source>
        <dbReference type="EMBL" id="OBG41086.1"/>
    </source>
</evidence>
<reference evidence="2 3" key="1">
    <citation type="submission" date="2016-06" db="EMBL/GenBank/DDBJ databases">
        <authorList>
            <person name="Sutton G."/>
            <person name="Brinkac L."/>
            <person name="Sanka R."/>
            <person name="Adams M."/>
            <person name="Lau E."/>
            <person name="Sam S."/>
            <person name="Sreng N."/>
            <person name="Him V."/>
            <person name="Kerleguer A."/>
            <person name="Cheng S."/>
        </authorList>
    </citation>
    <scope>NUCLEOTIDE SEQUENCE [LARGE SCALE GENOMIC DNA]</scope>
    <source>
        <strain evidence="2 3">E2978</strain>
    </source>
</reference>
<dbReference type="AlphaFoldDB" id="A0ABD6P5I0"/>
<gene>
    <name evidence="2" type="ORF">A5672_12930</name>
</gene>
<name>A0ABD6P5I0_9MYCO</name>
<protein>
    <recommendedName>
        <fullName evidence="1">PE domain-containing protein</fullName>
    </recommendedName>
</protein>